<keyword evidence="3 6" id="KW-0238">DNA-binding</keyword>
<dbReference type="InterPro" id="IPR017970">
    <property type="entry name" value="Homeobox_CS"/>
</dbReference>
<evidence type="ECO:0000256" key="7">
    <source>
        <dbReference type="RuleBase" id="RU000682"/>
    </source>
</evidence>
<keyword evidence="5 6" id="KW-0539">Nucleus</keyword>
<name>A0ABN7AD67_9HEMI</name>
<dbReference type="CDD" id="cd00086">
    <property type="entry name" value="homeodomain"/>
    <property type="match status" value="1"/>
</dbReference>
<evidence type="ECO:0000256" key="2">
    <source>
        <dbReference type="ARBA" id="ARBA00006503"/>
    </source>
</evidence>
<dbReference type="SUPFAM" id="SSF46689">
    <property type="entry name" value="Homeodomain-like"/>
    <property type="match status" value="1"/>
</dbReference>
<dbReference type="PRINTS" id="PR00031">
    <property type="entry name" value="HTHREPRESSR"/>
</dbReference>
<comment type="subcellular location">
    <subcellularLocation>
        <location evidence="1 6 7">Nucleus</location>
    </subcellularLocation>
</comment>
<feature type="DNA-binding region" description="Homeobox" evidence="6">
    <location>
        <begin position="95"/>
        <end position="154"/>
    </location>
</feature>
<dbReference type="InterPro" id="IPR051895">
    <property type="entry name" value="OTP_Homeobox"/>
</dbReference>
<dbReference type="PANTHER" id="PTHR46770:SF1">
    <property type="entry name" value="HOMEOBOX PROTEIN ORTHOPEDIA"/>
    <property type="match status" value="1"/>
</dbReference>
<evidence type="ECO:0000256" key="8">
    <source>
        <dbReference type="SAM" id="MobiDB-lite"/>
    </source>
</evidence>
<dbReference type="Gene3D" id="1.10.10.60">
    <property type="entry name" value="Homeodomain-like"/>
    <property type="match status" value="1"/>
</dbReference>
<sequence>MLNNLSIMSSNAVGKDCDEVKRQILVNHGSGVEVKSLGGQDHLSGHLHHHHHHHHHASLHQGARLEFAAAAAVAVAGLSLQGSQVSDDNSKPSKQKRHRTRFTPAQLNELERCFSKTHYPDIFMREEIALRIGLTESRVQVWFQNRRAKWKKRKKTTNVFRSPGSLLPSHGLPPFGSMTDSICPSSMFSSESRWPVATGLSQLNQSAVQMSGFTQLSSHQASLGSSLPIPTSMASNGSAVYPAHYGLNPLDPAFYGHETSAGDNLN</sequence>
<dbReference type="EMBL" id="AP028910">
    <property type="protein sequence ID" value="BES90252.1"/>
    <property type="molecule type" value="Genomic_DNA"/>
</dbReference>
<dbReference type="SMART" id="SM00389">
    <property type="entry name" value="HOX"/>
    <property type="match status" value="1"/>
</dbReference>
<dbReference type="InterPro" id="IPR009057">
    <property type="entry name" value="Homeodomain-like_sf"/>
</dbReference>
<evidence type="ECO:0000256" key="3">
    <source>
        <dbReference type="ARBA" id="ARBA00023125"/>
    </source>
</evidence>
<evidence type="ECO:0000313" key="10">
    <source>
        <dbReference type="EMBL" id="BES90252.1"/>
    </source>
</evidence>
<evidence type="ECO:0000256" key="4">
    <source>
        <dbReference type="ARBA" id="ARBA00023155"/>
    </source>
</evidence>
<feature type="domain" description="Homeobox" evidence="9">
    <location>
        <begin position="93"/>
        <end position="153"/>
    </location>
</feature>
<protein>
    <submittedName>
        <fullName evidence="10">Homeobox domain</fullName>
    </submittedName>
</protein>
<keyword evidence="4 6" id="KW-0371">Homeobox</keyword>
<dbReference type="PROSITE" id="PS50071">
    <property type="entry name" value="HOMEOBOX_2"/>
    <property type="match status" value="1"/>
</dbReference>
<dbReference type="Proteomes" id="UP001307889">
    <property type="component" value="Chromosome 2"/>
</dbReference>
<dbReference type="InterPro" id="IPR001356">
    <property type="entry name" value="HD"/>
</dbReference>
<keyword evidence="11" id="KW-1185">Reference proteome</keyword>
<evidence type="ECO:0000259" key="9">
    <source>
        <dbReference type="PROSITE" id="PS50071"/>
    </source>
</evidence>
<gene>
    <name evidence="10" type="ORF">NTJ_03060</name>
</gene>
<organism evidence="10 11">
    <name type="scientific">Nesidiocoris tenuis</name>
    <dbReference type="NCBI Taxonomy" id="355587"/>
    <lineage>
        <taxon>Eukaryota</taxon>
        <taxon>Metazoa</taxon>
        <taxon>Ecdysozoa</taxon>
        <taxon>Arthropoda</taxon>
        <taxon>Hexapoda</taxon>
        <taxon>Insecta</taxon>
        <taxon>Pterygota</taxon>
        <taxon>Neoptera</taxon>
        <taxon>Paraneoptera</taxon>
        <taxon>Hemiptera</taxon>
        <taxon>Heteroptera</taxon>
        <taxon>Panheteroptera</taxon>
        <taxon>Cimicomorpha</taxon>
        <taxon>Miridae</taxon>
        <taxon>Dicyphina</taxon>
        <taxon>Nesidiocoris</taxon>
    </lineage>
</organism>
<evidence type="ECO:0000256" key="1">
    <source>
        <dbReference type="ARBA" id="ARBA00004123"/>
    </source>
</evidence>
<feature type="compositionally biased region" description="Basic residues" evidence="8">
    <location>
        <begin position="45"/>
        <end position="58"/>
    </location>
</feature>
<comment type="similarity">
    <text evidence="2">Belongs to the paired homeobox family. Bicoid subfamily.</text>
</comment>
<proteinExistence type="inferred from homology"/>
<accession>A0ABN7AD67</accession>
<evidence type="ECO:0000256" key="6">
    <source>
        <dbReference type="PROSITE-ProRule" id="PRU00108"/>
    </source>
</evidence>
<dbReference type="PROSITE" id="PS00027">
    <property type="entry name" value="HOMEOBOX_1"/>
    <property type="match status" value="1"/>
</dbReference>
<evidence type="ECO:0000313" key="11">
    <source>
        <dbReference type="Proteomes" id="UP001307889"/>
    </source>
</evidence>
<dbReference type="Pfam" id="PF00046">
    <property type="entry name" value="Homeodomain"/>
    <property type="match status" value="1"/>
</dbReference>
<dbReference type="PANTHER" id="PTHR46770">
    <property type="entry name" value="HOMEOBOX PROTEIN ORTHOPEDIA"/>
    <property type="match status" value="1"/>
</dbReference>
<dbReference type="GO" id="GO:0003677">
    <property type="term" value="F:DNA binding"/>
    <property type="evidence" value="ECO:0007669"/>
    <property type="project" value="UniProtKB-KW"/>
</dbReference>
<dbReference type="InterPro" id="IPR000047">
    <property type="entry name" value="HTH_motif"/>
</dbReference>
<reference evidence="10 11" key="1">
    <citation type="submission" date="2023-09" db="EMBL/GenBank/DDBJ databases">
        <title>Nesidiocoris tenuis whole genome shotgun sequence.</title>
        <authorList>
            <person name="Shibata T."/>
            <person name="Shimoda M."/>
            <person name="Kobayashi T."/>
            <person name="Uehara T."/>
        </authorList>
    </citation>
    <scope>NUCLEOTIDE SEQUENCE [LARGE SCALE GENOMIC DNA]</scope>
    <source>
        <strain evidence="10 11">Japan</strain>
    </source>
</reference>
<evidence type="ECO:0000256" key="5">
    <source>
        <dbReference type="ARBA" id="ARBA00023242"/>
    </source>
</evidence>
<feature type="region of interest" description="Disordered" evidence="8">
    <location>
        <begin position="35"/>
        <end position="61"/>
    </location>
</feature>